<dbReference type="Proteomes" id="UP000769528">
    <property type="component" value="Unassembled WGS sequence"/>
</dbReference>
<evidence type="ECO:0000256" key="5">
    <source>
        <dbReference type="ARBA" id="ARBA00022786"/>
    </source>
</evidence>
<keyword evidence="6 9" id="KW-0862">Zinc</keyword>
<dbReference type="AlphaFoldDB" id="A0A9P8PNF3"/>
<dbReference type="PANTHER" id="PTHR10953">
    <property type="entry name" value="UBIQUITIN-ACTIVATING ENZYME E1"/>
    <property type="match status" value="1"/>
</dbReference>
<dbReference type="EMBL" id="JAEUBF010000833">
    <property type="protein sequence ID" value="KAH3674725.1"/>
    <property type="molecule type" value="Genomic_DNA"/>
</dbReference>
<feature type="domain" description="Ubiquitin-activating enzyme SCCH" evidence="16">
    <location>
        <begin position="299"/>
        <end position="370"/>
    </location>
</feature>
<dbReference type="PROSITE" id="PS51257">
    <property type="entry name" value="PROKAR_LIPOPROTEIN"/>
    <property type="match status" value="1"/>
</dbReference>
<dbReference type="Gene3D" id="3.50.50.80">
    <property type="entry name" value="Ubiquitin-activating enzyme E1, inactive adenylation domain, subdomain 1"/>
    <property type="match status" value="1"/>
</dbReference>
<evidence type="ECO:0000256" key="11">
    <source>
        <dbReference type="PIRSR" id="PIRSR039133-2"/>
    </source>
</evidence>
<feature type="binding site" evidence="11">
    <location>
        <begin position="60"/>
        <end position="63"/>
    </location>
    <ligand>
        <name>ATP</name>
        <dbReference type="ChEBI" id="CHEBI:30616"/>
    </ligand>
</feature>
<dbReference type="Pfam" id="PF00899">
    <property type="entry name" value="ThiF"/>
    <property type="match status" value="1"/>
</dbReference>
<dbReference type="InterPro" id="IPR019572">
    <property type="entry name" value="UBA_E1_SCCH"/>
</dbReference>
<feature type="binding site" evidence="11">
    <location>
        <begin position="28"/>
        <end position="33"/>
    </location>
    <ligand>
        <name>ATP</name>
        <dbReference type="ChEBI" id="CHEBI:30616"/>
    </ligand>
</feature>
<keyword evidence="3 9" id="KW-0479">Metal-binding</keyword>
<feature type="compositionally biased region" description="Basic and acidic residues" evidence="14">
    <location>
        <begin position="536"/>
        <end position="547"/>
    </location>
</feature>
<comment type="similarity">
    <text evidence="2 9">Belongs to the ubiquitin-activating E1 family.</text>
</comment>
<evidence type="ECO:0000256" key="10">
    <source>
        <dbReference type="PIRSR" id="PIRSR039133-1"/>
    </source>
</evidence>
<evidence type="ECO:0000256" key="6">
    <source>
        <dbReference type="ARBA" id="ARBA00022833"/>
    </source>
</evidence>
<dbReference type="InterPro" id="IPR035985">
    <property type="entry name" value="Ubiquitin-activating_enz"/>
</dbReference>
<dbReference type="InterPro" id="IPR033127">
    <property type="entry name" value="UBQ-activ_enz_E1_Cys_AS"/>
</dbReference>
<dbReference type="Gene3D" id="3.10.290.20">
    <property type="entry name" value="Ubiquitin-like 2 activating enzyme e1b. Chain: B, domain 3"/>
    <property type="match status" value="1"/>
</dbReference>
<sequence length="602" mass="68616">MTRDYNLKTVLGEDKFNAIHKSKILLVGAGGIGCELLKDLVLLGFGEIHVVDLDTIDLSNLNRQFLFRHKDIKQPKSFIAIDAVSKFNFHNSKLIPYQASIFETDKFPLSWFNSFDLIFNALDNAEARSYINKIGLFLNKNIMETGTTGINGYVQATIPNLSSCYDCLPRETPKTFPVCTIRSTPSQPIHCIHWAKNVLFNSLFGEDDSDEIKLTDKNIEQLGTDNEEEIKTLLAENNELIELKNSIFDDSFVDKIISKIFIKDIENLLKIDELWKLRKSPIPIKFDQNVQKKLDLITQDQLGNGQKIWSIEENLKVLISSTKNLQARYSINKEIEFDKDDEDTLNFVVASANIRSYIFHIQLKSKFDIKSIAGNIIPAVATTNAFIAGFSSLLSLKVFQNIDAFKDTKSIYTSQSKERLISSGQLSYKNPKCASCSITRSFINIDNSLTVKELIDSLIDKYQYEEEIAISIGSKLLYDIDFDDNIDKKLIDLGITYGVHLSINDETDLKNNVEFYIELNDEGKIQLPDLIIPDKPKPIVEDKKDQNEQDDDNVEEEEEELIIMEEENDDDDLVILESISSTVEKRKNELELIKEDAKKPKN</sequence>
<feature type="binding site" evidence="12">
    <location>
        <position position="167"/>
    </location>
    <ligand>
        <name>Zn(2+)</name>
        <dbReference type="ChEBI" id="CHEBI:29105"/>
    </ligand>
</feature>
<feature type="region of interest" description="Disordered" evidence="14">
    <location>
        <begin position="536"/>
        <end position="559"/>
    </location>
</feature>
<gene>
    <name evidence="17" type="ORF">WICMUC_003085</name>
</gene>
<feature type="domain" description="THIF-type NAD/FAD binding fold" evidence="15">
    <location>
        <begin position="3"/>
        <end position="433"/>
    </location>
</feature>
<evidence type="ECO:0000256" key="8">
    <source>
        <dbReference type="ARBA" id="ARBA00073512"/>
    </source>
</evidence>
<comment type="caution">
    <text evidence="17">The sequence shown here is derived from an EMBL/GenBank/DDBJ whole genome shotgun (WGS) entry which is preliminary data.</text>
</comment>
<evidence type="ECO:0000256" key="9">
    <source>
        <dbReference type="PIRNR" id="PIRNR039133"/>
    </source>
</evidence>
<dbReference type="FunFam" id="3.50.50.80:FF:000004">
    <property type="entry name" value="Ubiquitin-activating enzyme E1-like"/>
    <property type="match status" value="1"/>
</dbReference>
<comment type="subunit">
    <text evidence="9">Heterodimer.</text>
</comment>
<evidence type="ECO:0000256" key="7">
    <source>
        <dbReference type="ARBA" id="ARBA00022840"/>
    </source>
</evidence>
<dbReference type="PIRSF" id="PIRSF039133">
    <property type="entry name" value="SUMO_E1B"/>
    <property type="match status" value="1"/>
</dbReference>
<evidence type="ECO:0000259" key="15">
    <source>
        <dbReference type="Pfam" id="PF00899"/>
    </source>
</evidence>
<dbReference type="Gene3D" id="1.10.10.520">
    <property type="entry name" value="Ubiquitin activating enzymes (Uba3). Chain: B, domain 2"/>
    <property type="match status" value="1"/>
</dbReference>
<comment type="pathway">
    <text evidence="1 9">Protein modification; protein sumoylation.</text>
</comment>
<evidence type="ECO:0000256" key="4">
    <source>
        <dbReference type="ARBA" id="ARBA00022741"/>
    </source>
</evidence>
<dbReference type="GO" id="GO:0019948">
    <property type="term" value="F:SUMO activating enzyme activity"/>
    <property type="evidence" value="ECO:0007669"/>
    <property type="project" value="UniProtKB-UniRule"/>
</dbReference>
<dbReference type="GO" id="GO:0031510">
    <property type="term" value="C:SUMO activating enzyme complex"/>
    <property type="evidence" value="ECO:0007669"/>
    <property type="project" value="UniProtKB-UniRule"/>
</dbReference>
<reference evidence="17" key="2">
    <citation type="submission" date="2021-01" db="EMBL/GenBank/DDBJ databases">
        <authorList>
            <person name="Schikora-Tamarit M.A."/>
        </authorList>
    </citation>
    <scope>NUCLEOTIDE SEQUENCE</scope>
    <source>
        <strain evidence="17">CBS6341</strain>
    </source>
</reference>
<feature type="compositionally biased region" description="Acidic residues" evidence="14">
    <location>
        <begin position="548"/>
        <end position="559"/>
    </location>
</feature>
<proteinExistence type="inferred from homology"/>
<dbReference type="GO" id="GO:0046872">
    <property type="term" value="F:metal ion binding"/>
    <property type="evidence" value="ECO:0007669"/>
    <property type="project" value="UniProtKB-KW"/>
</dbReference>
<evidence type="ECO:0000256" key="14">
    <source>
        <dbReference type="SAM" id="MobiDB-lite"/>
    </source>
</evidence>
<evidence type="ECO:0000259" key="16">
    <source>
        <dbReference type="Pfam" id="PF10585"/>
    </source>
</evidence>
<dbReference type="OrthoDB" id="10255449at2759"/>
<dbReference type="InterPro" id="IPR042449">
    <property type="entry name" value="Ub-E1_IAD_1"/>
</dbReference>
<evidence type="ECO:0000313" key="17">
    <source>
        <dbReference type="EMBL" id="KAH3674725.1"/>
    </source>
</evidence>
<dbReference type="InterPro" id="IPR030661">
    <property type="entry name" value="Uba2"/>
</dbReference>
<feature type="binding site" evidence="11">
    <location>
        <position position="76"/>
    </location>
    <ligand>
        <name>ATP</name>
        <dbReference type="ChEBI" id="CHEBI:30616"/>
    </ligand>
</feature>
<dbReference type="InterPro" id="IPR023318">
    <property type="entry name" value="Ub_act_enz_dom_a_sf"/>
</dbReference>
<dbReference type="SUPFAM" id="SSF69572">
    <property type="entry name" value="Activating enzymes of the ubiquitin-like proteins"/>
    <property type="match status" value="1"/>
</dbReference>
<feature type="binding site" evidence="12">
    <location>
        <position position="436"/>
    </location>
    <ligand>
        <name>Zn(2+)</name>
        <dbReference type="ChEBI" id="CHEBI:29105"/>
    </ligand>
</feature>
<dbReference type="InterPro" id="IPR045886">
    <property type="entry name" value="ThiF/MoeB/HesA"/>
</dbReference>
<evidence type="ECO:0000256" key="3">
    <source>
        <dbReference type="ARBA" id="ARBA00022723"/>
    </source>
</evidence>
<dbReference type="GO" id="GO:0005737">
    <property type="term" value="C:cytoplasm"/>
    <property type="evidence" value="ECO:0007669"/>
    <property type="project" value="TreeGrafter"/>
</dbReference>
<dbReference type="PANTHER" id="PTHR10953:SF5">
    <property type="entry name" value="SUMO-ACTIVATING ENZYME SUBUNIT 2"/>
    <property type="match status" value="1"/>
</dbReference>
<keyword evidence="4 9" id="KW-0547">Nucleotide-binding</keyword>
<keyword evidence="7 9" id="KW-0067">ATP-binding</keyword>
<organism evidence="17 18">
    <name type="scientific">Wickerhamomyces mucosus</name>
    <dbReference type="NCBI Taxonomy" id="1378264"/>
    <lineage>
        <taxon>Eukaryota</taxon>
        <taxon>Fungi</taxon>
        <taxon>Dikarya</taxon>
        <taxon>Ascomycota</taxon>
        <taxon>Saccharomycotina</taxon>
        <taxon>Saccharomycetes</taxon>
        <taxon>Phaffomycetales</taxon>
        <taxon>Wickerhamomycetaceae</taxon>
        <taxon>Wickerhamomyces</taxon>
    </lineage>
</organism>
<evidence type="ECO:0000313" key="18">
    <source>
        <dbReference type="Proteomes" id="UP000769528"/>
    </source>
</evidence>
<evidence type="ECO:0000256" key="13">
    <source>
        <dbReference type="PROSITE-ProRule" id="PRU10132"/>
    </source>
</evidence>
<evidence type="ECO:0000256" key="12">
    <source>
        <dbReference type="PIRSR" id="PIRSR039133-3"/>
    </source>
</evidence>
<keyword evidence="18" id="KW-1185">Reference proteome</keyword>
<evidence type="ECO:0000256" key="2">
    <source>
        <dbReference type="ARBA" id="ARBA00005673"/>
    </source>
</evidence>
<feature type="active site" description="Glycyl thioester intermediate" evidence="10 13">
    <location>
        <position position="179"/>
    </location>
</feature>
<accession>A0A9P8PNF3</accession>
<feature type="binding site" evidence="11">
    <location>
        <position position="52"/>
    </location>
    <ligand>
        <name>ATP</name>
        <dbReference type="ChEBI" id="CHEBI:30616"/>
    </ligand>
</feature>
<feature type="binding site" evidence="11">
    <location>
        <begin position="123"/>
        <end position="128"/>
    </location>
    <ligand>
        <name>ATP</name>
        <dbReference type="ChEBI" id="CHEBI:30616"/>
    </ligand>
</feature>
<dbReference type="GO" id="GO:0016925">
    <property type="term" value="P:protein sumoylation"/>
    <property type="evidence" value="ECO:0007669"/>
    <property type="project" value="UniProtKB-UniRule"/>
</dbReference>
<keyword evidence="5 9" id="KW-0833">Ubl conjugation pathway</keyword>
<evidence type="ECO:0000256" key="1">
    <source>
        <dbReference type="ARBA" id="ARBA00004718"/>
    </source>
</evidence>
<protein>
    <recommendedName>
        <fullName evidence="8 9">Ubiquitin-activating enzyme E1-like</fullName>
    </recommendedName>
</protein>
<reference evidence="17" key="1">
    <citation type="journal article" date="2021" name="Open Biol.">
        <title>Shared evolutionary footprints suggest mitochondrial oxidative damage underlies multiple complex I losses in fungi.</title>
        <authorList>
            <person name="Schikora-Tamarit M.A."/>
            <person name="Marcet-Houben M."/>
            <person name="Nosek J."/>
            <person name="Gabaldon T."/>
        </authorList>
    </citation>
    <scope>NUCLEOTIDE SEQUENCE</scope>
    <source>
        <strain evidence="17">CBS6341</strain>
    </source>
</reference>
<feature type="binding site" evidence="12">
    <location>
        <position position="433"/>
    </location>
    <ligand>
        <name>Zn(2+)</name>
        <dbReference type="ChEBI" id="CHEBI:29105"/>
    </ligand>
</feature>
<name>A0A9P8PNF3_9ASCO</name>
<dbReference type="InterPro" id="IPR000594">
    <property type="entry name" value="ThiF_NAD_FAD-bd"/>
</dbReference>
<feature type="binding site" evidence="11">
    <location>
        <begin position="100"/>
        <end position="101"/>
    </location>
    <ligand>
        <name>ATP</name>
        <dbReference type="ChEBI" id="CHEBI:30616"/>
    </ligand>
</feature>
<dbReference type="GO" id="GO:0005524">
    <property type="term" value="F:ATP binding"/>
    <property type="evidence" value="ECO:0007669"/>
    <property type="project" value="UniProtKB-UniRule"/>
</dbReference>
<dbReference type="Pfam" id="PF10585">
    <property type="entry name" value="UBA_E1_SCCH"/>
    <property type="match status" value="1"/>
</dbReference>
<dbReference type="PROSITE" id="PS00865">
    <property type="entry name" value="UBIQUITIN_ACTIVAT_2"/>
    <property type="match status" value="1"/>
</dbReference>
<feature type="binding site" evidence="12">
    <location>
        <position position="164"/>
    </location>
    <ligand>
        <name>Zn(2+)</name>
        <dbReference type="ChEBI" id="CHEBI:29105"/>
    </ligand>
</feature>